<gene>
    <name evidence="2" type="ORF">EZM97_27915</name>
</gene>
<evidence type="ECO:0000313" key="3">
    <source>
        <dbReference type="Proteomes" id="UP000291822"/>
    </source>
</evidence>
<sequence length="167" mass="18565">MQGHPDQGLRWTEPRAVTRLKARAMTLRQRLGLLAILTVVSAVWLVCEILPSSLFGWEALAAIALVIGWLWAYPVMWLNRNIHNMVSLTPDAILGPLGNHNYLFIAWGYVGTVEIDGKPFQVMVYKVHHLDEVLYGIGEEVDANAVAAFLKRKGVREPDGGTAPPRV</sequence>
<dbReference type="AlphaFoldDB" id="A0A4R0YJ17"/>
<name>A0A4R0YJ17_9GAMM</name>
<protein>
    <recommendedName>
        <fullName evidence="4">PH domain-containing protein</fullName>
    </recommendedName>
</protein>
<dbReference type="RefSeq" id="WP_131151607.1">
    <property type="nucleotide sequence ID" value="NZ_SJTG01000004.1"/>
</dbReference>
<evidence type="ECO:0008006" key="4">
    <source>
        <dbReference type="Google" id="ProtNLM"/>
    </source>
</evidence>
<organism evidence="2 3">
    <name type="scientific">Dyella soli</name>
    <dbReference type="NCBI Taxonomy" id="522319"/>
    <lineage>
        <taxon>Bacteria</taxon>
        <taxon>Pseudomonadati</taxon>
        <taxon>Pseudomonadota</taxon>
        <taxon>Gammaproteobacteria</taxon>
        <taxon>Lysobacterales</taxon>
        <taxon>Rhodanobacteraceae</taxon>
        <taxon>Dyella</taxon>
    </lineage>
</organism>
<keyword evidence="1" id="KW-1133">Transmembrane helix</keyword>
<reference evidence="2 3" key="1">
    <citation type="submission" date="2019-02" db="EMBL/GenBank/DDBJ databases">
        <title>Dyella amyloliquefaciens sp. nov., isolated from forest soil.</title>
        <authorList>
            <person name="Gao Z.-H."/>
            <person name="Qiu L.-H."/>
        </authorList>
    </citation>
    <scope>NUCLEOTIDE SEQUENCE [LARGE SCALE GENOMIC DNA]</scope>
    <source>
        <strain evidence="2 3">KACC 12747</strain>
    </source>
</reference>
<dbReference type="Proteomes" id="UP000291822">
    <property type="component" value="Unassembled WGS sequence"/>
</dbReference>
<keyword evidence="1" id="KW-0812">Transmembrane</keyword>
<feature type="transmembrane region" description="Helical" evidence="1">
    <location>
        <begin position="31"/>
        <end position="51"/>
    </location>
</feature>
<keyword evidence="1" id="KW-0472">Membrane</keyword>
<accession>A0A4R0YJ17</accession>
<proteinExistence type="predicted"/>
<feature type="transmembrane region" description="Helical" evidence="1">
    <location>
        <begin position="57"/>
        <end position="78"/>
    </location>
</feature>
<evidence type="ECO:0000313" key="2">
    <source>
        <dbReference type="EMBL" id="TCI08452.1"/>
    </source>
</evidence>
<keyword evidence="3" id="KW-1185">Reference proteome</keyword>
<evidence type="ECO:0000256" key="1">
    <source>
        <dbReference type="SAM" id="Phobius"/>
    </source>
</evidence>
<comment type="caution">
    <text evidence="2">The sequence shown here is derived from an EMBL/GenBank/DDBJ whole genome shotgun (WGS) entry which is preliminary data.</text>
</comment>
<dbReference type="EMBL" id="SJTG01000004">
    <property type="protein sequence ID" value="TCI08452.1"/>
    <property type="molecule type" value="Genomic_DNA"/>
</dbReference>